<sequence length="118" mass="14309">MYDFPSNLDYSTLSNQSQIDTIIIFLVKRKWFSKKRDYRYWEYEGYIKQTIKMQRIHDKMCPCIFRVEKAMIHVRIGLLYIYFASQSNHDCWFSGDCDIPVTNIFYNGCEVEDFKKQV</sequence>
<accession>A0A109N0K0</accession>
<proteinExistence type="predicted"/>
<gene>
    <name evidence="1" type="ORF">AS888_16915</name>
</gene>
<reference evidence="1 2" key="1">
    <citation type="submission" date="2015-11" db="EMBL/GenBank/DDBJ databases">
        <title>Genome Sequence of Bacillus simplex strain VanAntwerpen2.</title>
        <authorList>
            <person name="Couger M.B."/>
        </authorList>
    </citation>
    <scope>NUCLEOTIDE SEQUENCE [LARGE SCALE GENOMIC DNA]</scope>
    <source>
        <strain evidence="1 2">VanAntwerpen02</strain>
    </source>
</reference>
<dbReference type="Proteomes" id="UP000064189">
    <property type="component" value="Unassembled WGS sequence"/>
</dbReference>
<dbReference type="EMBL" id="LNNH01000012">
    <property type="protein sequence ID" value="KWW21274.1"/>
    <property type="molecule type" value="Genomic_DNA"/>
</dbReference>
<protein>
    <submittedName>
        <fullName evidence="1">Uncharacterized protein</fullName>
    </submittedName>
</protein>
<comment type="caution">
    <text evidence="1">The sequence shown here is derived from an EMBL/GenBank/DDBJ whole genome shotgun (WGS) entry which is preliminary data.</text>
</comment>
<evidence type="ECO:0000313" key="2">
    <source>
        <dbReference type="Proteomes" id="UP000064189"/>
    </source>
</evidence>
<keyword evidence="2" id="KW-1185">Reference proteome</keyword>
<evidence type="ECO:0000313" key="1">
    <source>
        <dbReference type="EMBL" id="KWW21274.1"/>
    </source>
</evidence>
<dbReference type="AlphaFoldDB" id="A0A109N0K0"/>
<name>A0A109N0K0_9BACI</name>
<organism evidence="1 2">
    <name type="scientific">Peribacillus simplex</name>
    <dbReference type="NCBI Taxonomy" id="1478"/>
    <lineage>
        <taxon>Bacteria</taxon>
        <taxon>Bacillati</taxon>
        <taxon>Bacillota</taxon>
        <taxon>Bacilli</taxon>
        <taxon>Bacillales</taxon>
        <taxon>Bacillaceae</taxon>
        <taxon>Peribacillus</taxon>
    </lineage>
</organism>